<dbReference type="PROSITE" id="PS50956">
    <property type="entry name" value="HTH_ASNC_2"/>
    <property type="match status" value="1"/>
</dbReference>
<name>A0AAV5N4E0_9GAMM</name>
<keyword evidence="2" id="KW-0238">DNA-binding</keyword>
<dbReference type="RefSeq" id="WP_027275207.1">
    <property type="nucleotide sequence ID" value="NZ_BRLH01000010.1"/>
</dbReference>
<protein>
    <recommendedName>
        <fullName evidence="5">DNA-binding transcriptional activator DecR</fullName>
    </recommendedName>
</protein>
<dbReference type="InterPro" id="IPR000485">
    <property type="entry name" value="AsnC-type_HTH_dom"/>
</dbReference>
<dbReference type="GO" id="GO:0006355">
    <property type="term" value="P:regulation of DNA-templated transcription"/>
    <property type="evidence" value="ECO:0007669"/>
    <property type="project" value="UniProtKB-ARBA"/>
</dbReference>
<dbReference type="InterPro" id="IPR019888">
    <property type="entry name" value="Tscrpt_reg_AsnC-like"/>
</dbReference>
<keyword evidence="3" id="KW-0010">Activator</keyword>
<dbReference type="GO" id="GO:0043565">
    <property type="term" value="F:sequence-specific DNA binding"/>
    <property type="evidence" value="ECO:0007669"/>
    <property type="project" value="InterPro"/>
</dbReference>
<dbReference type="Pfam" id="PF01037">
    <property type="entry name" value="AsnC_trans_reg"/>
    <property type="match status" value="1"/>
</dbReference>
<dbReference type="FunFam" id="1.10.10.10:FF:000114">
    <property type="entry name" value="Lrp/AsnC family transcriptional regulator"/>
    <property type="match status" value="1"/>
</dbReference>
<accession>A0AAV5N4E0</accession>
<evidence type="ECO:0000313" key="7">
    <source>
        <dbReference type="EMBL" id="GKX56983.1"/>
    </source>
</evidence>
<dbReference type="SUPFAM" id="SSF46785">
    <property type="entry name" value="Winged helix' DNA-binding domain"/>
    <property type="match status" value="1"/>
</dbReference>
<dbReference type="FunFam" id="3.30.70.920:FF:000005">
    <property type="entry name" value="Lrp/AsnC family transcriptional regulator"/>
    <property type="match status" value="1"/>
</dbReference>
<dbReference type="InterPro" id="IPR011991">
    <property type="entry name" value="ArsR-like_HTH"/>
</dbReference>
<gene>
    <name evidence="7" type="ORF">SOASR030_30950</name>
</gene>
<proteinExistence type="predicted"/>
<evidence type="ECO:0000259" key="6">
    <source>
        <dbReference type="PROSITE" id="PS50956"/>
    </source>
</evidence>
<dbReference type="InterPro" id="IPR011008">
    <property type="entry name" value="Dimeric_a/b-barrel"/>
</dbReference>
<dbReference type="InterPro" id="IPR036388">
    <property type="entry name" value="WH-like_DNA-bd_sf"/>
</dbReference>
<feature type="domain" description="HTH asnC-type" evidence="6">
    <location>
        <begin position="2"/>
        <end position="63"/>
    </location>
</feature>
<dbReference type="SMART" id="SM00344">
    <property type="entry name" value="HTH_ASNC"/>
    <property type="match status" value="1"/>
</dbReference>
<reference evidence="7" key="1">
    <citation type="submission" date="2022-06" db="EMBL/GenBank/DDBJ databases">
        <title>Draft genome sequences of Leminorella grimontii str. JCM5902.</title>
        <authorList>
            <person name="Wakabayashi Y."/>
            <person name="Kojima K."/>
        </authorList>
    </citation>
    <scope>NUCLEOTIDE SEQUENCE</scope>
    <source>
        <strain evidence="7">JCM 5902</strain>
    </source>
</reference>
<evidence type="ECO:0000256" key="1">
    <source>
        <dbReference type="ARBA" id="ARBA00023015"/>
    </source>
</evidence>
<dbReference type="GO" id="GO:0043200">
    <property type="term" value="P:response to amino acid"/>
    <property type="evidence" value="ECO:0007669"/>
    <property type="project" value="TreeGrafter"/>
</dbReference>
<sequence>MLDKIDRKLLEMLQRDCTLSLQALADKVNLTSTPCWKRLKRLEDEGFIRHRVALLDAEKLGVGLTAFVLIKTQHHSSEWYQTFVDRVSDMPEVMAFYRMAGEYDYLMRVQIADMKSYDRFYKRLVNSVSGLSDVTSSFAMEEIKFTTCLPMDESK</sequence>
<dbReference type="InterPro" id="IPR019887">
    <property type="entry name" value="Tscrpt_reg_AsnC/Lrp_C"/>
</dbReference>
<comment type="caution">
    <text evidence="7">The sequence shown here is derived from an EMBL/GenBank/DDBJ whole genome shotgun (WGS) entry which is preliminary data.</text>
</comment>
<dbReference type="PRINTS" id="PR00033">
    <property type="entry name" value="HTHASNC"/>
</dbReference>
<dbReference type="InterPro" id="IPR036390">
    <property type="entry name" value="WH_DNA-bd_sf"/>
</dbReference>
<dbReference type="CDD" id="cd00090">
    <property type="entry name" value="HTH_ARSR"/>
    <property type="match status" value="1"/>
</dbReference>
<dbReference type="EMBL" id="BRLH01000010">
    <property type="protein sequence ID" value="GKX56983.1"/>
    <property type="molecule type" value="Genomic_DNA"/>
</dbReference>
<evidence type="ECO:0000256" key="3">
    <source>
        <dbReference type="ARBA" id="ARBA00023159"/>
    </source>
</evidence>
<dbReference type="Pfam" id="PF13412">
    <property type="entry name" value="HTH_24"/>
    <property type="match status" value="1"/>
</dbReference>
<dbReference type="Proteomes" id="UP001058124">
    <property type="component" value="Unassembled WGS sequence"/>
</dbReference>
<evidence type="ECO:0000256" key="5">
    <source>
        <dbReference type="ARBA" id="ARBA00068816"/>
    </source>
</evidence>
<dbReference type="Gene3D" id="3.30.70.920">
    <property type="match status" value="1"/>
</dbReference>
<dbReference type="SUPFAM" id="SSF54909">
    <property type="entry name" value="Dimeric alpha+beta barrel"/>
    <property type="match status" value="1"/>
</dbReference>
<keyword evidence="1" id="KW-0805">Transcription regulation</keyword>
<evidence type="ECO:0000313" key="8">
    <source>
        <dbReference type="Proteomes" id="UP001058124"/>
    </source>
</evidence>
<dbReference type="GO" id="GO:0005829">
    <property type="term" value="C:cytosol"/>
    <property type="evidence" value="ECO:0007669"/>
    <property type="project" value="TreeGrafter"/>
</dbReference>
<dbReference type="InterPro" id="IPR019885">
    <property type="entry name" value="Tscrpt_reg_HTH_AsnC-type_CS"/>
</dbReference>
<keyword evidence="8" id="KW-1185">Reference proteome</keyword>
<evidence type="ECO:0000256" key="2">
    <source>
        <dbReference type="ARBA" id="ARBA00023125"/>
    </source>
</evidence>
<evidence type="ECO:0000256" key="4">
    <source>
        <dbReference type="ARBA" id="ARBA00023163"/>
    </source>
</evidence>
<keyword evidence="4" id="KW-0804">Transcription</keyword>
<dbReference type="Gene3D" id="1.10.10.10">
    <property type="entry name" value="Winged helix-like DNA-binding domain superfamily/Winged helix DNA-binding domain"/>
    <property type="match status" value="1"/>
</dbReference>
<dbReference type="PANTHER" id="PTHR30154">
    <property type="entry name" value="LEUCINE-RESPONSIVE REGULATORY PROTEIN"/>
    <property type="match status" value="1"/>
</dbReference>
<organism evidence="7 8">
    <name type="scientific">Leminorella grimontii</name>
    <dbReference type="NCBI Taxonomy" id="82981"/>
    <lineage>
        <taxon>Bacteria</taxon>
        <taxon>Pseudomonadati</taxon>
        <taxon>Pseudomonadota</taxon>
        <taxon>Gammaproteobacteria</taxon>
        <taxon>Enterobacterales</taxon>
        <taxon>Budviciaceae</taxon>
        <taxon>Leminorella</taxon>
    </lineage>
</organism>
<dbReference type="PANTHER" id="PTHR30154:SF17">
    <property type="entry name" value="DNA-BINDING TRANSCRIPTIONAL ACTIVATOR DECR"/>
    <property type="match status" value="1"/>
</dbReference>
<dbReference type="PROSITE" id="PS00519">
    <property type="entry name" value="HTH_ASNC_1"/>
    <property type="match status" value="1"/>
</dbReference>
<dbReference type="AlphaFoldDB" id="A0AAV5N4E0"/>